<dbReference type="PROSITE" id="PS50017">
    <property type="entry name" value="DEATH_DOMAIN"/>
    <property type="match status" value="1"/>
</dbReference>
<keyword evidence="7" id="KW-0472">Membrane</keyword>
<dbReference type="SUPFAM" id="SSF48403">
    <property type="entry name" value="Ankyrin repeat"/>
    <property type="match status" value="2"/>
</dbReference>
<feature type="region of interest" description="Disordered" evidence="11">
    <location>
        <begin position="2734"/>
        <end position="2768"/>
    </location>
</feature>
<dbReference type="Gene3D" id="1.10.533.10">
    <property type="entry name" value="Death Domain, Fas"/>
    <property type="match status" value="1"/>
</dbReference>
<dbReference type="InterPro" id="IPR051165">
    <property type="entry name" value="Multifunctional_ANK_Repeat"/>
</dbReference>
<evidence type="ECO:0000256" key="7">
    <source>
        <dbReference type="ARBA" id="ARBA00023136"/>
    </source>
</evidence>
<evidence type="ECO:0000256" key="1">
    <source>
        <dbReference type="ARBA" id="ARBA00004245"/>
    </source>
</evidence>
<feature type="compositionally biased region" description="Basic and acidic residues" evidence="11">
    <location>
        <begin position="3819"/>
        <end position="3830"/>
    </location>
</feature>
<dbReference type="GO" id="GO:0016020">
    <property type="term" value="C:membrane"/>
    <property type="evidence" value="ECO:0007669"/>
    <property type="project" value="UniProtKB-SubCell"/>
</dbReference>
<dbReference type="PROSITE" id="PS50297">
    <property type="entry name" value="ANK_REP_REGION"/>
    <property type="match status" value="21"/>
</dbReference>
<feature type="region of interest" description="Disordered" evidence="11">
    <location>
        <begin position="1542"/>
        <end position="1565"/>
    </location>
</feature>
<feature type="repeat" description="ANK" evidence="9">
    <location>
        <begin position="303"/>
        <end position="335"/>
    </location>
</feature>
<dbReference type="PANTHER" id="PTHR24123:SF141">
    <property type="entry name" value="ANKYRIN 2, ISOFORM U"/>
    <property type="match status" value="1"/>
</dbReference>
<dbReference type="PROSITE" id="PS51145">
    <property type="entry name" value="ZU5"/>
    <property type="match status" value="2"/>
</dbReference>
<dbReference type="FunFam" id="2.60.220.30:FF:000009">
    <property type="entry name" value="Ankyrin 2, isoform G"/>
    <property type="match status" value="1"/>
</dbReference>
<comment type="subcellular location">
    <subcellularLocation>
        <location evidence="1">Cytoplasm</location>
        <location evidence="1">Cytoskeleton</location>
    </subcellularLocation>
    <subcellularLocation>
        <location evidence="2">Membrane</location>
    </subcellularLocation>
</comment>
<feature type="compositionally biased region" description="Polar residues" evidence="11">
    <location>
        <begin position="3990"/>
        <end position="4008"/>
    </location>
</feature>
<dbReference type="SMART" id="SM00218">
    <property type="entry name" value="ZU5"/>
    <property type="match status" value="1"/>
</dbReference>
<feature type="coiled-coil region" evidence="10">
    <location>
        <begin position="2778"/>
        <end position="2805"/>
    </location>
</feature>
<dbReference type="EnsemblMetazoa" id="ENSAATROPT001603">
    <property type="protein sequence ID" value="ENSAATROPP001543"/>
    <property type="gene ID" value="ENSAATROPG001276"/>
</dbReference>
<feature type="compositionally biased region" description="Basic and acidic residues" evidence="11">
    <location>
        <begin position="1801"/>
        <end position="1818"/>
    </location>
</feature>
<keyword evidence="3" id="KW-0963">Cytoplasm</keyword>
<keyword evidence="6 9" id="KW-0040">ANK repeat</keyword>
<dbReference type="InterPro" id="IPR002110">
    <property type="entry name" value="Ankyrin_rpt"/>
</dbReference>
<evidence type="ECO:0000313" key="14">
    <source>
        <dbReference type="EnsemblMetazoa" id="ENSAATROPP001543"/>
    </source>
</evidence>
<dbReference type="Pfam" id="PF00531">
    <property type="entry name" value="Death"/>
    <property type="match status" value="1"/>
</dbReference>
<organism evidence="14 15">
    <name type="scientific">Anopheles atroparvus</name>
    <name type="common">European mosquito</name>
    <dbReference type="NCBI Taxonomy" id="41427"/>
    <lineage>
        <taxon>Eukaryota</taxon>
        <taxon>Metazoa</taxon>
        <taxon>Ecdysozoa</taxon>
        <taxon>Arthropoda</taxon>
        <taxon>Hexapoda</taxon>
        <taxon>Insecta</taxon>
        <taxon>Pterygota</taxon>
        <taxon>Neoptera</taxon>
        <taxon>Endopterygota</taxon>
        <taxon>Diptera</taxon>
        <taxon>Nematocera</taxon>
        <taxon>Culicoidea</taxon>
        <taxon>Culicidae</taxon>
        <taxon>Anophelinae</taxon>
        <taxon>Anopheles</taxon>
    </lineage>
</organism>
<feature type="compositionally biased region" description="Low complexity" evidence="11">
    <location>
        <begin position="4064"/>
        <end position="4078"/>
    </location>
</feature>
<dbReference type="SMART" id="SM00005">
    <property type="entry name" value="DEATH"/>
    <property type="match status" value="1"/>
</dbReference>
<feature type="compositionally biased region" description="Polar residues" evidence="11">
    <location>
        <begin position="1892"/>
        <end position="1913"/>
    </location>
</feature>
<feature type="compositionally biased region" description="Polar residues" evidence="11">
    <location>
        <begin position="1856"/>
        <end position="1884"/>
    </location>
</feature>
<dbReference type="SUPFAM" id="SSF47986">
    <property type="entry name" value="DEATH domain"/>
    <property type="match status" value="1"/>
</dbReference>
<dbReference type="Gene3D" id="1.25.40.20">
    <property type="entry name" value="Ankyrin repeat-containing domain"/>
    <property type="match status" value="3"/>
</dbReference>
<dbReference type="Pfam" id="PF12796">
    <property type="entry name" value="Ank_2"/>
    <property type="match status" value="5"/>
</dbReference>
<feature type="compositionally biased region" description="Basic and acidic residues" evidence="11">
    <location>
        <begin position="3221"/>
        <end position="3230"/>
    </location>
</feature>
<dbReference type="FunFam" id="2.60.220.30:FF:000001">
    <property type="entry name" value="Ankyrin-3 isoform 2"/>
    <property type="match status" value="1"/>
</dbReference>
<dbReference type="PANTHER" id="PTHR24123">
    <property type="entry name" value="ANKYRIN REPEAT-CONTAINING"/>
    <property type="match status" value="1"/>
</dbReference>
<evidence type="ECO:0000256" key="9">
    <source>
        <dbReference type="PROSITE-ProRule" id="PRU00023"/>
    </source>
</evidence>
<dbReference type="PROSITE" id="PS50088">
    <property type="entry name" value="ANK_REPEAT"/>
    <property type="match status" value="21"/>
</dbReference>
<dbReference type="FunFam" id="2.60.40.2660:FF:000001">
    <property type="entry name" value="Ankyrin-3 isoform 2"/>
    <property type="match status" value="1"/>
</dbReference>
<keyword evidence="8" id="KW-0206">Cytoskeleton</keyword>
<feature type="repeat" description="ANK" evidence="9">
    <location>
        <begin position="270"/>
        <end position="302"/>
    </location>
</feature>
<feature type="compositionally biased region" description="Polar residues" evidence="11">
    <location>
        <begin position="3890"/>
        <end position="3902"/>
    </location>
</feature>
<feature type="region of interest" description="Disordered" evidence="11">
    <location>
        <begin position="3922"/>
        <end position="4021"/>
    </location>
</feature>
<name>A0AAG5CSG3_ANOAO</name>
<feature type="compositionally biased region" description="Basic and acidic residues" evidence="11">
    <location>
        <begin position="2634"/>
        <end position="2644"/>
    </location>
</feature>
<dbReference type="Pfam" id="PF17809">
    <property type="entry name" value="UPA_2"/>
    <property type="match status" value="1"/>
</dbReference>
<dbReference type="GO" id="GO:0005856">
    <property type="term" value="C:cytoskeleton"/>
    <property type="evidence" value="ECO:0007669"/>
    <property type="project" value="UniProtKB-SubCell"/>
</dbReference>
<feature type="compositionally biased region" description="Acidic residues" evidence="11">
    <location>
        <begin position="1822"/>
        <end position="1834"/>
    </location>
</feature>
<evidence type="ECO:0008006" key="16">
    <source>
        <dbReference type="Google" id="ProtNLM"/>
    </source>
</evidence>
<dbReference type="InterPro" id="IPR000906">
    <property type="entry name" value="ZU5_dom"/>
</dbReference>
<dbReference type="Pfam" id="PF00023">
    <property type="entry name" value="Ank"/>
    <property type="match status" value="5"/>
</dbReference>
<sequence>MVTENGTQSDGNTSFLRAARAGNLEKVLEHLKNNIDINTCNANGLNALHLASKDGHVAVVSELLARGATVDAATKKGNTALHIASLAGQEDVVKLLIKHGASVNVQSQNGFTPLYMAAQENHDSVVRLLLSTGANQSLATEDGFTPLAVAMQQGHDKVVAVLLESDTRGKVRLPALHIAAKKDDVKAATLLLENDHNPDVTSKSGFTPLHIASHYGNEAMANLLIQKGADVNYAAKHNISPLHVAAKWGKTNMVALLLEKGANIESKTRDGLTPLHCAARSGHEQVVDMLLERGAPISSKTKNGLAPLHMAAQGEHVDAARILLYHRAPVDEVTVDYLTALHVAAHCGHVRVAKLLLDRNADANARALNGFTPLHIACKKNRIKVVELLLKHGASISATTESGLTPLHVASFMGCMNIVIYLLQHDASPDVPTVRGETPLHLAARANQTDIIRILLRNGAQVDARAREQQTPLHIASRLGNVDIVMLLLQHGAQVDAVTKDMYTALHIAAKEGQDEVAAVLLDNGAQIDATTKKGFTPLHLTAKYGHMKVAELLLEKNAPVDAQGKNGVTPLHVASHYDHQNVAMLLLEKGASPHATAKNGHTPLHIAARKNQLEIAKTLLRYEAQANAESKAGFTPLHLSAQEGHTGMSGLLLEHQADPDHQARNGLTPMHLCAQEDRVSVAQVLVKHGANTQAATKAGYTPLHVASHFGQANMVRYLIEQHVDVNASTGIGYTPLHQASQQGHCHIVNILLENQADPNAITNNGQTSLKIAQKLGYISVLDSLKSVTDSKSTPDQPPSEEKYRVVAPEAMHETFMSDSEEEGGEDTVLSDQPYRYLTVDEMKSLGDDSLPIDVTRDERMDSNKMVQSGDSHQFPPTALEDSISPQHASMVQSGISTADFTDNINIERHSHVGKLHWKNFLVSFLVDARGGAMRGCRHSGVRIIVPARSAAQPTRITCRYVKPQRTMHPPPLMEGEALASRVLELGPVGAKFLGPVIMEVPHFASLRGKEREIVILRSDNGETWREHNIDMSDEIIHDVLNDCFEPEDLAQLDELGGGRICRFVTYDFPQYFAVISRIRQEVHAIGPEGGMVSSTVVPQVQAVFPQGALTKKIKVGLQAQPIDPDLTAKLLGRGVAVSPVVTVEPRRRKFHKAITLSMPAPRAHSQGMINQYSGSAPTLRLLCSITGGTTRAQWEDVTGSTPLTFVNDCVSFTTTVSARFWLMDCRNIADATKMATELYKEAIHVPFMAKFVVFAKRTDPLEARLRVFCMTDDREDKTLEHQEHFTEVAKSRDVEVLEDKPQYIELAGNLVPVTKSGEQLSLPFKAFRENRLPFAVRVKDQHADIVGRTLFMREPKIAKGEPPQQPICILNIVLPETIIPEQTTTISDSHEILLRVGRSRAVAPPRHLVDDQNYLGELRIVDISNLLGEDWIKLAPEIGVSETDVENIVAQIPTSTAQQAQAMLKQFQSKPNNDFNILENGLRTIHRDDIVERCIRSATTTGTTTTVTMRNKTSFSIGKRSVDAVEILSETDSIAKMAQKDDRLSKKESTKYSVEEKTVEESEESEEEMVKKTVAERRKQIEKRLSADRSIPASTQKREIVEEIITIKRQSVIDDTRAKHEEEILMQKPIDNSYKSAIMPEPVVKLKTTVVKDGLAVRKDEFEQELQDKFKTTLKNVEEFEHKSEVIEPQVLTEASETSPRVVEEIMKKMDAAIPEVRESLTHDASPSAKPSDEGVAAPVPKERPAPVPAKRTSLTKEPEEFQGVVEDSIKDVKQRISSFETKTKTESLVDSKQSSVETHSGRDSWSEEHRLEHQQAAEEQYTETEQLSEDPERDAMRRREDFSSHSRKVDESAKVTTHQQKTTKFEQMTTHGVSYSSDNHSQLADLASEGTKQQDSEPSSLSDSTQVNQVSKVEEKISQQFKTETVSKVEETVTKVSAKTETKLLDFDSTLLDSGAISFGLDNDEMVVREEFVARSAESSSFVNRQEESVVREIRDQEPVVEKRDMHREVKESTDKMAAAMMKETVLSAGGGEPQVSSTEAYTMESFDGLRTEVLSKDASGTVKERSGKTVSTVETGIRQGEDAVSERVVEKEEEVRRTQEQTSAKPIDKPTVIETVSRTISQEITSKIPVPSKKSSPETKEQPTYAEYIEVQQTIDQLKKPEVAEHAVKLVDGKQIEFESLIDTTPTMLEQVETTVSKIPRFGAAVKPDEAFCEYGLEVSKENETILVTAQAKDMVQSVVEQVETTVSKIPRFGTATPVIKPDVTPVKSPELDNTNLSKIPVLKDRKVSEQFSSDSCETVIVQKIVSEADSVRETDSDDKSIERTTSEDLLREDDEEIVRATAFTSEPADLTEIITEDHRAVTPDDFIDEIIEEAHDKVQQLQSNEMNVGTLDLSHSEEEHFEKSAYPMPEYVTEAGPRHYDPNDTIEDDEQDQEKWKDTFTERDDALQTSAKLEETDTQLQTEINMPMQAPRLQTITVEAGPVEDASEASASATNASTNIADATTSAAADAATVSFVSMVAVTTSVETKELTTTTTSSAESAVASSVIAREEHSTSITSTEPEKPSDSSSCEGQPVPKPRTSISSRTDTATRSSLLESFEHQDSIEQYPEPVVQPTESDRFRQGSIASDDLSHVAQKDSSEMVTSEEDISTGAKFFIGECSSDIITRTTADKRSEYAFDNDGYTFSQDSQGTEDDSQRNAFEAYQQQIKQEDGFTLDSLKEMDMEMKSATKPPVVHSPVAPLAQSTSVESTQVEQTEATTTDSVAQSLQMTIDELAIEKTLEEVKESLDAVQEELEAVTDGTPIKQSPSEFEFKILPSTRYVQDPIYETNQEEAMAVSTATSAAITTTTIVSDSAPVEPEPKTFPTPPPIKIDEAGSGTGGSSDSSQAKLDVSPRMRKGPHGTQVKGSRWSATDVDSSGESHYQSFEHTDSSRPHSSDIENVMPYASSEYETALDHSMVRTSTGTEYHSAASTLNSYQVSSHDSMKSFDSESSGNLASIESEATETLVPSTMDVDFDSSDAALIHDDSEDDLRDKLLLLDDREELSSATSSIPIAMKRSHEMDFAELAGGDSMGGDDQARQLHEELPDEKLLSSSIGTARDLVESMQASSMEDVKTEGADEMKLGTSMEDGSILSISLSSASNLETIMENLSEKTAAQNVPTHAEIGLDAVTPSTSGAVGFIGDITLTSTVLTEGDVNFLNTQATTEIFELAAGASTREEGEETVRKRGHKRTESTAIISGKFMAEMGENRDSIESQDESLSQEASKQSSSERDETRDESSDSDYDRYESEYARSFRAPVVQPKKKDKKAADVFEKDFGELDRRNSFSPSQSVIETIVEDVHAEIEQSDEAQRIMASKSQRLQEYRESSTHNIPDIHVTEDIAADSASLELEDVVKETSTPAPSTQPSEPVATSSVSTVDEVKKSEAAPSTSRVTEKQTSVQYAKQEEYQLTEEQYHELIEQKYKAKLADSTTKYGFDADDKDDSAGSDSFEMLEQPDISDEFVIVEEVAREAHEFDSEGKSVAIKPTKIEKKHDEDVEKMLVKSAPAHTNAGSLYAANMRDDMMYEFEESPPTGGEDVDAAAGVTMDLMNNGFPLEESKRWVEMQLAETQNFRYPYEDRLEDIKEEDTDFEVGSSRIGSIKDSFSSTPDYDLLAKRMASREHDDISMSSLQEFENLEHVISLENRKMQQGSQDSLSNGSFTRRFVQRGAHGDDISLSSLKEFEGLENACIEAHLIEIKAKEEAALLLSRSDESNKSDRSNGAKRSPPRTGGPVAPGDSGNGQSVGGGSKGHVLASTTTTTTTILGGPSDVTTVKVEKRTSSDVSRDSLSGATTTTTTITTISHESQVRQALEEEDSSHLLTVSSDSLDGTKAPKVTPSARDTLPSAHSSSDSLDINNRNVDVMTSSIDSIEFSKTGIATTRSSQSDSIEHMLGQQQPHRSDSTDSIEAHQQQLQHKLLQQQQQQSAASQSRTLSDAKRDSLESLACSSDNQSGFSSPTKSAHGTQRGLPEVTGTGVSDVYQPTMQLHTQAIPSASVGGAMQKDISADSLTGPDAAFLTSTESLETSSTATNATYQNETDSQMSSSVTSCDSITMVDTVVPHGTIGDFDVFGSSAVGFGGSTMTTSMSAAYASVTGSFGSSSTTTANVTSSSTSQQQQVFRSSHVAGAVSSSTVTSAVSSSTSAYRMQQQQMMGEIELLSSEMFPGDIAFDDVKETAKERMQSKSTEKED</sequence>
<dbReference type="CDD" id="cd08317">
    <property type="entry name" value="Death_ank"/>
    <property type="match status" value="1"/>
</dbReference>
<feature type="domain" description="ZU5" evidence="13">
    <location>
        <begin position="921"/>
        <end position="1078"/>
    </location>
</feature>
<feature type="repeat" description="ANK" evidence="9">
    <location>
        <begin position="43"/>
        <end position="75"/>
    </location>
</feature>
<feature type="repeat" description="ANK" evidence="9">
    <location>
        <begin position="633"/>
        <end position="665"/>
    </location>
</feature>
<feature type="compositionally biased region" description="Polar residues" evidence="11">
    <location>
        <begin position="3401"/>
        <end position="3422"/>
    </location>
</feature>
<feature type="compositionally biased region" description="Polar residues" evidence="11">
    <location>
        <begin position="3863"/>
        <end position="3872"/>
    </location>
</feature>
<feature type="repeat" description="ANK" evidence="9">
    <location>
        <begin position="534"/>
        <end position="566"/>
    </location>
</feature>
<feature type="repeat" description="ANK" evidence="9">
    <location>
        <begin position="369"/>
        <end position="401"/>
    </location>
</feature>
<feature type="region of interest" description="Disordered" evidence="11">
    <location>
        <begin position="3753"/>
        <end position="3841"/>
    </location>
</feature>
<feature type="region of interest" description="Disordered" evidence="11">
    <location>
        <begin position="4064"/>
        <end position="4088"/>
    </location>
</feature>
<dbReference type="Gene3D" id="2.60.40.2660">
    <property type="match status" value="1"/>
</dbReference>
<dbReference type="SMART" id="SM00248">
    <property type="entry name" value="ANK"/>
    <property type="match status" value="23"/>
</dbReference>
<dbReference type="FunFam" id="1.25.40.20:FF:000095">
    <property type="entry name" value="Ankyrin 2, isoform J"/>
    <property type="match status" value="1"/>
</dbReference>
<evidence type="ECO:0000313" key="15">
    <source>
        <dbReference type="Proteomes" id="UP000075880"/>
    </source>
</evidence>
<dbReference type="InterPro" id="IPR040745">
    <property type="entry name" value="Ankyrin_UPA"/>
</dbReference>
<evidence type="ECO:0000256" key="2">
    <source>
        <dbReference type="ARBA" id="ARBA00004370"/>
    </source>
</evidence>
<feature type="repeat" description="ANK" evidence="9">
    <location>
        <begin position="204"/>
        <end position="236"/>
    </location>
</feature>
<feature type="compositionally biased region" description="Polar residues" evidence="11">
    <location>
        <begin position="2585"/>
        <end position="2600"/>
    </location>
</feature>
<feature type="repeat" description="ANK" evidence="9">
    <location>
        <begin position="142"/>
        <end position="164"/>
    </location>
</feature>
<feature type="repeat" description="ANK" evidence="9">
    <location>
        <begin position="699"/>
        <end position="731"/>
    </location>
</feature>
<feature type="repeat" description="ANK" evidence="9">
    <location>
        <begin position="402"/>
        <end position="434"/>
    </location>
</feature>
<feature type="compositionally biased region" description="Basic and acidic residues" evidence="11">
    <location>
        <begin position="3274"/>
        <end position="3292"/>
    </location>
</feature>
<feature type="compositionally biased region" description="Gly residues" evidence="11">
    <location>
        <begin position="3783"/>
        <end position="3794"/>
    </location>
</feature>
<dbReference type="FunFam" id="1.25.40.20:FF:000001">
    <property type="entry name" value="Ankyrin-2 isoform 2"/>
    <property type="match status" value="1"/>
</dbReference>
<feature type="compositionally biased region" description="Basic and acidic residues" evidence="11">
    <location>
        <begin position="2929"/>
        <end position="2942"/>
    </location>
</feature>
<feature type="domain" description="ZU5" evidence="13">
    <location>
        <begin position="1080"/>
        <end position="1227"/>
    </location>
</feature>
<dbReference type="Pfam" id="PF13637">
    <property type="entry name" value="Ank_4"/>
    <property type="match status" value="1"/>
</dbReference>
<feature type="repeat" description="ANK" evidence="9">
    <location>
        <begin position="600"/>
        <end position="632"/>
    </location>
</feature>
<feature type="compositionally biased region" description="Basic and acidic residues" evidence="11">
    <location>
        <begin position="1835"/>
        <end position="1855"/>
    </location>
</feature>
<keyword evidence="15" id="KW-1185">Reference proteome</keyword>
<feature type="repeat" description="ANK" evidence="9">
    <location>
        <begin position="666"/>
        <end position="698"/>
    </location>
</feature>
<feature type="compositionally biased region" description="Basic and acidic residues" evidence="11">
    <location>
        <begin position="1542"/>
        <end position="1561"/>
    </location>
</feature>
<feature type="compositionally biased region" description="Polar residues" evidence="11">
    <location>
        <begin position="4079"/>
        <end position="4088"/>
    </location>
</feature>
<feature type="compositionally biased region" description="Low complexity" evidence="11">
    <location>
        <begin position="2533"/>
        <end position="2551"/>
    </location>
</feature>
<dbReference type="FunFam" id="1.25.40.20:FF:000003">
    <property type="entry name" value="Ankyrin, isoform B"/>
    <property type="match status" value="1"/>
</dbReference>
<evidence type="ECO:0000256" key="3">
    <source>
        <dbReference type="ARBA" id="ARBA00022490"/>
    </source>
</evidence>
<reference evidence="14" key="1">
    <citation type="submission" date="2024-04" db="UniProtKB">
        <authorList>
            <consortium name="EnsemblMetazoa"/>
        </authorList>
    </citation>
    <scope>IDENTIFICATION</scope>
    <source>
        <strain evidence="14">EBRO</strain>
    </source>
</reference>
<dbReference type="GO" id="GO:0007165">
    <property type="term" value="P:signal transduction"/>
    <property type="evidence" value="ECO:0007669"/>
    <property type="project" value="InterPro"/>
</dbReference>
<evidence type="ECO:0000259" key="13">
    <source>
        <dbReference type="PROSITE" id="PS51145"/>
    </source>
</evidence>
<feature type="repeat" description="ANK" evidence="9">
    <location>
        <begin position="435"/>
        <end position="467"/>
    </location>
</feature>
<dbReference type="Proteomes" id="UP000075880">
    <property type="component" value="Unassembled WGS sequence"/>
</dbReference>
<accession>A0AAG5CSG3</accession>
<keyword evidence="4" id="KW-0597">Phosphoprotein</keyword>
<dbReference type="InterPro" id="IPR036770">
    <property type="entry name" value="Ankyrin_rpt-contain_sf"/>
</dbReference>
<feature type="compositionally biased region" description="Basic and acidic residues" evidence="11">
    <location>
        <begin position="3753"/>
        <end position="3765"/>
    </location>
</feature>
<keyword evidence="10" id="KW-0175">Coiled coil</keyword>
<evidence type="ECO:0000259" key="12">
    <source>
        <dbReference type="PROSITE" id="PS50017"/>
    </source>
</evidence>
<feature type="compositionally biased region" description="Low complexity" evidence="11">
    <location>
        <begin position="3263"/>
        <end position="3273"/>
    </location>
</feature>
<dbReference type="InterPro" id="IPR000488">
    <property type="entry name" value="Death_dom"/>
</dbReference>
<feature type="repeat" description="ANK" evidence="9">
    <location>
        <begin position="567"/>
        <end position="599"/>
    </location>
</feature>
<feature type="compositionally biased region" description="Polar residues" evidence="11">
    <location>
        <begin position="2747"/>
        <end position="2768"/>
    </location>
</feature>
<feature type="region of interest" description="Disordered" evidence="11">
    <location>
        <begin position="3398"/>
        <end position="3446"/>
    </location>
</feature>
<feature type="repeat" description="ANK" evidence="9">
    <location>
        <begin position="237"/>
        <end position="269"/>
    </location>
</feature>
<feature type="region of interest" description="Disordered" evidence="11">
    <location>
        <begin position="1715"/>
        <end position="1914"/>
    </location>
</feature>
<evidence type="ECO:0000256" key="11">
    <source>
        <dbReference type="SAM" id="MobiDB-lite"/>
    </source>
</evidence>
<feature type="compositionally biased region" description="Polar residues" evidence="11">
    <location>
        <begin position="2914"/>
        <end position="2928"/>
    </location>
</feature>
<protein>
    <recommendedName>
        <fullName evidence="16">Ankyrin-2</fullName>
    </recommendedName>
</protein>
<feature type="compositionally biased region" description="Polar residues" evidence="11">
    <location>
        <begin position="3922"/>
        <end position="3931"/>
    </location>
</feature>
<feature type="repeat" description="ANK" evidence="9">
    <location>
        <begin position="76"/>
        <end position="108"/>
    </location>
</feature>
<dbReference type="PRINTS" id="PR01415">
    <property type="entry name" value="ANKYRIN"/>
</dbReference>
<feature type="repeat" description="ANK" evidence="9">
    <location>
        <begin position="501"/>
        <end position="533"/>
    </location>
</feature>
<feature type="repeat" description="ANK" evidence="9">
    <location>
        <begin position="336"/>
        <end position="368"/>
    </location>
</feature>
<feature type="region of interest" description="Disordered" evidence="11">
    <location>
        <begin position="3853"/>
        <end position="3902"/>
    </location>
</feature>
<proteinExistence type="predicted"/>
<feature type="domain" description="Death" evidence="12">
    <location>
        <begin position="1417"/>
        <end position="1499"/>
    </location>
</feature>
<feature type="repeat" description="ANK" evidence="9">
    <location>
        <begin position="109"/>
        <end position="141"/>
    </location>
</feature>
<feature type="repeat" description="ANK" evidence="9">
    <location>
        <begin position="468"/>
        <end position="500"/>
    </location>
</feature>
<feature type="compositionally biased region" description="Polar residues" evidence="11">
    <location>
        <begin position="3432"/>
        <end position="3446"/>
    </location>
</feature>
<evidence type="ECO:0000256" key="5">
    <source>
        <dbReference type="ARBA" id="ARBA00022737"/>
    </source>
</evidence>
<feature type="region of interest" description="Disordered" evidence="11">
    <location>
        <begin position="2854"/>
        <end position="2943"/>
    </location>
</feature>
<feature type="region of interest" description="Disordered" evidence="11">
    <location>
        <begin position="2533"/>
        <end position="2650"/>
    </location>
</feature>
<evidence type="ECO:0000256" key="4">
    <source>
        <dbReference type="ARBA" id="ARBA00022553"/>
    </source>
</evidence>
<evidence type="ECO:0000256" key="8">
    <source>
        <dbReference type="ARBA" id="ARBA00023212"/>
    </source>
</evidence>
<dbReference type="Gene3D" id="2.60.220.30">
    <property type="match status" value="2"/>
</dbReference>
<dbReference type="InterPro" id="IPR011029">
    <property type="entry name" value="DEATH-like_dom_sf"/>
</dbReference>
<evidence type="ECO:0000256" key="10">
    <source>
        <dbReference type="SAM" id="Coils"/>
    </source>
</evidence>
<feature type="repeat" description="ANK" evidence="9">
    <location>
        <begin position="732"/>
        <end position="764"/>
    </location>
</feature>
<feature type="region of interest" description="Disordered" evidence="11">
    <location>
        <begin position="3218"/>
        <end position="3292"/>
    </location>
</feature>
<dbReference type="Pfam" id="PF00791">
    <property type="entry name" value="ZU5"/>
    <property type="match status" value="1"/>
</dbReference>
<keyword evidence="5" id="KW-0677">Repeat</keyword>
<evidence type="ECO:0000256" key="6">
    <source>
        <dbReference type="ARBA" id="ARBA00023043"/>
    </source>
</evidence>
<feature type="compositionally biased region" description="Low complexity" evidence="11">
    <location>
        <begin position="3953"/>
        <end position="3975"/>
    </location>
</feature>